<proteinExistence type="predicted"/>
<gene>
    <name evidence="4" type="ORF">K6K41_07160</name>
</gene>
<dbReference type="Proteomes" id="UP000825701">
    <property type="component" value="Chromosome"/>
</dbReference>
<evidence type="ECO:0000313" key="5">
    <source>
        <dbReference type="Proteomes" id="UP000825701"/>
    </source>
</evidence>
<evidence type="ECO:0000313" key="4">
    <source>
        <dbReference type="EMBL" id="QZO01285.1"/>
    </source>
</evidence>
<feature type="domain" description="Glycosyltransferase subfamily 4-like N-terminal" evidence="3">
    <location>
        <begin position="18"/>
        <end position="194"/>
    </location>
</feature>
<dbReference type="SUPFAM" id="SSF53756">
    <property type="entry name" value="UDP-Glycosyltransferase/glycogen phosphorylase"/>
    <property type="match status" value="1"/>
</dbReference>
<dbReference type="GO" id="GO:0016757">
    <property type="term" value="F:glycosyltransferase activity"/>
    <property type="evidence" value="ECO:0007669"/>
    <property type="project" value="InterPro"/>
</dbReference>
<feature type="compositionally biased region" description="Basic and acidic residues" evidence="1">
    <location>
        <begin position="416"/>
        <end position="427"/>
    </location>
</feature>
<dbReference type="RefSeq" id="WP_261404530.1">
    <property type="nucleotide sequence ID" value="NZ_CP081869.1"/>
</dbReference>
<reference evidence="4" key="1">
    <citation type="submission" date="2021-08" db="EMBL/GenBank/DDBJ databases">
        <authorList>
            <person name="Zhang H."/>
            <person name="Xu M."/>
            <person name="Yu Z."/>
            <person name="Yang L."/>
            <person name="Cai Y."/>
        </authorList>
    </citation>
    <scope>NUCLEOTIDE SEQUENCE</scope>
    <source>
        <strain evidence="4">CHL1</strain>
    </source>
</reference>
<dbReference type="InterPro" id="IPR001296">
    <property type="entry name" value="Glyco_trans_1"/>
</dbReference>
<dbReference type="InterPro" id="IPR028098">
    <property type="entry name" value="Glyco_trans_4-like_N"/>
</dbReference>
<feature type="domain" description="Glycosyl transferase family 1" evidence="2">
    <location>
        <begin position="214"/>
        <end position="380"/>
    </location>
</feature>
<evidence type="ECO:0000256" key="1">
    <source>
        <dbReference type="SAM" id="MobiDB-lite"/>
    </source>
</evidence>
<dbReference type="EMBL" id="CP081869">
    <property type="protein sequence ID" value="QZO01285.1"/>
    <property type="molecule type" value="Genomic_DNA"/>
</dbReference>
<evidence type="ECO:0000259" key="3">
    <source>
        <dbReference type="Pfam" id="PF13579"/>
    </source>
</evidence>
<evidence type="ECO:0000259" key="2">
    <source>
        <dbReference type="Pfam" id="PF00534"/>
    </source>
</evidence>
<name>A0A9E6RBF8_9HYPH</name>
<dbReference type="PANTHER" id="PTHR12526">
    <property type="entry name" value="GLYCOSYLTRANSFERASE"/>
    <property type="match status" value="1"/>
</dbReference>
<dbReference type="CDD" id="cd03794">
    <property type="entry name" value="GT4_WbuB-like"/>
    <property type="match status" value="1"/>
</dbReference>
<sequence>MKIVIVNRFFAPDQSATSRMATSLATGLAASGFEVEAIASASFHDDPSRKLPPSETIDGVGVTRIDAARFGRGRTFGRALDYLSFHAGAAWGLLRRVSPGDVCVVCTDPPLMSISALPALVIRRAALVNWLNDLFPEAAFGAGMMRGDGLIGRILLALRDFSVRRAAANVAPIERMAAALRSRNAERAKISVVHHWSEGEALKPMPRGLSPFRRDWGLEGKFVLGYSGNLGRAHDFTTLIEAADRLRARKDIAFLIVGGGHRLGWVISEAARRKLPNLLIRPLQPEARLRECLAAADAHFVSLLPAFESSVVPSKFYGVAAAGRATLFVGDRRGEIARLLEDGDCGASFEIGESLFLARAIERYADDPVLVDRLGGNARRLFEARFSRDRGLAAWRDVVMSCATRPASGRLRGPARPRDPARPGRMS</sequence>
<dbReference type="Pfam" id="PF00534">
    <property type="entry name" value="Glycos_transf_1"/>
    <property type="match status" value="1"/>
</dbReference>
<keyword evidence="5" id="KW-1185">Reference proteome</keyword>
<feature type="region of interest" description="Disordered" evidence="1">
    <location>
        <begin position="407"/>
        <end position="427"/>
    </location>
</feature>
<dbReference type="KEGG" id="cmet:K6K41_07160"/>
<dbReference type="AlphaFoldDB" id="A0A9E6RBF8"/>
<dbReference type="Pfam" id="PF13579">
    <property type="entry name" value="Glyco_trans_4_4"/>
    <property type="match status" value="1"/>
</dbReference>
<dbReference type="Gene3D" id="3.40.50.2000">
    <property type="entry name" value="Glycogen Phosphorylase B"/>
    <property type="match status" value="2"/>
</dbReference>
<protein>
    <submittedName>
        <fullName evidence="4">Glycosyltransferase family 4 protein</fullName>
    </submittedName>
</protein>
<accession>A0A9E6RBF8</accession>
<organism evidence="4 5">
    <name type="scientific">Chenggangzhangella methanolivorans</name>
    <dbReference type="NCBI Taxonomy" id="1437009"/>
    <lineage>
        <taxon>Bacteria</taxon>
        <taxon>Pseudomonadati</taxon>
        <taxon>Pseudomonadota</taxon>
        <taxon>Alphaproteobacteria</taxon>
        <taxon>Hyphomicrobiales</taxon>
        <taxon>Methylopilaceae</taxon>
        <taxon>Chenggangzhangella</taxon>
    </lineage>
</organism>